<feature type="signal peptide" evidence="1">
    <location>
        <begin position="1"/>
        <end position="27"/>
    </location>
</feature>
<proteinExistence type="predicted"/>
<gene>
    <name evidence="2" type="ORF">Y882_17200</name>
</gene>
<dbReference type="Proteomes" id="UP000035481">
    <property type="component" value="Unassembled WGS sequence"/>
</dbReference>
<evidence type="ECO:0000313" key="3">
    <source>
        <dbReference type="Proteomes" id="UP000035481"/>
    </source>
</evidence>
<organism evidence="2 3">
    <name type="scientific">Dyella japonica DSM 16301</name>
    <dbReference type="NCBI Taxonomy" id="1440762"/>
    <lineage>
        <taxon>Bacteria</taxon>
        <taxon>Pseudomonadati</taxon>
        <taxon>Pseudomonadota</taxon>
        <taxon>Gammaproteobacteria</taxon>
        <taxon>Lysobacterales</taxon>
        <taxon>Rhodanobacteraceae</taxon>
        <taxon>Dyella</taxon>
    </lineage>
</organism>
<comment type="caution">
    <text evidence="2">The sequence shown here is derived from an EMBL/GenBank/DDBJ whole genome shotgun (WGS) entry which is preliminary data.</text>
</comment>
<dbReference type="PROSITE" id="PS51257">
    <property type="entry name" value="PROKAR_LIPOPROTEIN"/>
    <property type="match status" value="1"/>
</dbReference>
<dbReference type="EMBL" id="JPLA01000053">
    <property type="protein sequence ID" value="KLD62179.1"/>
    <property type="molecule type" value="Genomic_DNA"/>
</dbReference>
<evidence type="ECO:0000313" key="2">
    <source>
        <dbReference type="EMBL" id="KLD62179.1"/>
    </source>
</evidence>
<sequence length="156" mass="16733">MHGIIGRATPFLAVVLLAGCATNHASSDDPMAQKVTPLINATTRKATEEEAFAELASLGNDAVPYLVGHLGDTRKLPIKHLSLINTAPDAFEGIRHYGPEVVHDGLSAVLNQITGKSFEFVYNGSNAAERESDRKQWQNWCVGAYPEKSSVCRGGG</sequence>
<name>A0A0G9GZ33_9GAMM</name>
<dbReference type="OrthoDB" id="5956593at2"/>
<keyword evidence="1" id="KW-0732">Signal</keyword>
<reference evidence="2 3" key="1">
    <citation type="journal article" date="2015" name="Antonie Van Leeuwenhoek">
        <title>A phylogenomic and molecular marker based taxonomic framework for the order Xanthomonadales: proposal to transfer the families Algiphilaceae and Solimonadaceae to the order Nevskiales ord. nov. and to create a new family within the order Xanthomonadales, the family Rhodanobacteraceae fam. nov., containing the genus Rhodanobacter and its closest relatives.</title>
        <authorList>
            <person name="Naushad S."/>
            <person name="Adeolu M."/>
            <person name="Wong S."/>
            <person name="Sohail M."/>
            <person name="Schellhorn H.E."/>
            <person name="Gupta R.S."/>
        </authorList>
    </citation>
    <scope>NUCLEOTIDE SEQUENCE [LARGE SCALE GENOMIC DNA]</scope>
    <source>
        <strain evidence="2 3">DSM 16301</strain>
    </source>
</reference>
<evidence type="ECO:0000256" key="1">
    <source>
        <dbReference type="SAM" id="SignalP"/>
    </source>
</evidence>
<protein>
    <recommendedName>
        <fullName evidence="4">Lipoprotein</fullName>
    </recommendedName>
</protein>
<evidence type="ECO:0008006" key="4">
    <source>
        <dbReference type="Google" id="ProtNLM"/>
    </source>
</evidence>
<dbReference type="PATRIC" id="fig|1440762.4.peg.3199"/>
<feature type="chain" id="PRO_5002577620" description="Lipoprotein" evidence="1">
    <location>
        <begin position="28"/>
        <end position="156"/>
    </location>
</feature>
<dbReference type="AlphaFoldDB" id="A0A0G9GZ33"/>
<accession>A0A0G9GZ33</accession>
<dbReference type="RefSeq" id="WP_046973124.1">
    <property type="nucleotide sequence ID" value="NZ_JPLA01000053.1"/>
</dbReference>